<dbReference type="Pfam" id="PF02753">
    <property type="entry name" value="PapD_C"/>
    <property type="match status" value="1"/>
</dbReference>
<proteinExistence type="inferred from homology"/>
<keyword evidence="5" id="KW-0143">Chaperone</keyword>
<dbReference type="SUPFAM" id="SSF49584">
    <property type="entry name" value="Periplasmic chaperone C-domain"/>
    <property type="match status" value="1"/>
</dbReference>
<dbReference type="InterPro" id="IPR016147">
    <property type="entry name" value="Pili_assmbl_chaperone_N"/>
</dbReference>
<dbReference type="Proteomes" id="UP000005512">
    <property type="component" value="Unassembled WGS sequence"/>
</dbReference>
<dbReference type="InterPro" id="IPR036316">
    <property type="entry name" value="Pili_assmbl_chap_C_dom_sf"/>
</dbReference>
<evidence type="ECO:0000256" key="4">
    <source>
        <dbReference type="ARBA" id="ARBA00022764"/>
    </source>
</evidence>
<dbReference type="PANTHER" id="PTHR30251">
    <property type="entry name" value="PILUS ASSEMBLY CHAPERONE"/>
    <property type="match status" value="1"/>
</dbReference>
<organism evidence="9 10">
    <name type="scientific">Providencia rustigianii DSM 4541</name>
    <dbReference type="NCBI Taxonomy" id="500637"/>
    <lineage>
        <taxon>Bacteria</taxon>
        <taxon>Pseudomonadati</taxon>
        <taxon>Pseudomonadota</taxon>
        <taxon>Gammaproteobacteria</taxon>
        <taxon>Enterobacterales</taxon>
        <taxon>Morganellaceae</taxon>
        <taxon>Providencia</taxon>
    </lineage>
</organism>
<evidence type="ECO:0000313" key="10">
    <source>
        <dbReference type="Proteomes" id="UP000005512"/>
    </source>
</evidence>
<dbReference type="EMBL" id="ABXV02000011">
    <property type="protein sequence ID" value="EFB73537.1"/>
    <property type="molecule type" value="Genomic_DNA"/>
</dbReference>
<feature type="chain" id="PRO_5003025007" evidence="6">
    <location>
        <begin position="28"/>
        <end position="241"/>
    </location>
</feature>
<sequence length="241" mass="27012">MRRGSMKKLTQLIFTIPLLAANFAAHSAGLHLEQTRLIINNANSDTTFTVVNDDSFPYLIQATVTNTIEGEKSSHVEVNPPLFGLDANSKFSPQVLLKEKNKLPADTESLFFLSTRAIPAHKRSNDRSKNNKQTITMNIIIKVIYRPSHLAVPNNQIFQKVTLSKKDAQWQFDNPTPYYVTLVKIKLNQHDYGNSLILPPLSRMPLSEAPRNITHASWQVVNDYGGLSKVLTYPVSAGNNQ</sequence>
<dbReference type="PRINTS" id="PR00969">
    <property type="entry name" value="CHAPERONPILI"/>
</dbReference>
<evidence type="ECO:0000313" key="9">
    <source>
        <dbReference type="EMBL" id="EFB73537.1"/>
    </source>
</evidence>
<gene>
    <name evidence="9" type="ORF">PROVRUST_04809</name>
</gene>
<dbReference type="PANTHER" id="PTHR30251:SF0">
    <property type="entry name" value="FIMBRIAL CHAPERONE PROTEIN ELFD-RELATED"/>
    <property type="match status" value="1"/>
</dbReference>
<dbReference type="InterPro" id="IPR050643">
    <property type="entry name" value="Periplasmic_pilus_chap"/>
</dbReference>
<dbReference type="Pfam" id="PF00345">
    <property type="entry name" value="PapD_N"/>
    <property type="match status" value="1"/>
</dbReference>
<evidence type="ECO:0000256" key="5">
    <source>
        <dbReference type="ARBA" id="ARBA00023186"/>
    </source>
</evidence>
<comment type="subcellular location">
    <subcellularLocation>
        <location evidence="1">Periplasm</location>
    </subcellularLocation>
</comment>
<evidence type="ECO:0000256" key="6">
    <source>
        <dbReference type="SAM" id="SignalP"/>
    </source>
</evidence>
<protein>
    <submittedName>
        <fullName evidence="9">Gram-negative pili assembly chaperone domain protein</fullName>
    </submittedName>
</protein>
<evidence type="ECO:0000259" key="8">
    <source>
        <dbReference type="Pfam" id="PF02753"/>
    </source>
</evidence>
<evidence type="ECO:0000256" key="1">
    <source>
        <dbReference type="ARBA" id="ARBA00004418"/>
    </source>
</evidence>
<dbReference type="InterPro" id="IPR001829">
    <property type="entry name" value="Pili_assmbl_chaperone_bac"/>
</dbReference>
<dbReference type="eggNOG" id="COG3121">
    <property type="taxonomic scope" value="Bacteria"/>
</dbReference>
<name>D1NYI9_9GAMM</name>
<dbReference type="InterPro" id="IPR008962">
    <property type="entry name" value="PapD-like_sf"/>
</dbReference>
<dbReference type="GO" id="GO:0071555">
    <property type="term" value="P:cell wall organization"/>
    <property type="evidence" value="ECO:0007669"/>
    <property type="project" value="InterPro"/>
</dbReference>
<dbReference type="GO" id="GO:0030288">
    <property type="term" value="C:outer membrane-bounded periplasmic space"/>
    <property type="evidence" value="ECO:0007669"/>
    <property type="project" value="InterPro"/>
</dbReference>
<keyword evidence="10" id="KW-1185">Reference proteome</keyword>
<reference evidence="9" key="1">
    <citation type="submission" date="2009-12" db="EMBL/GenBank/DDBJ databases">
        <authorList>
            <person name="Weinstock G."/>
            <person name="Sodergren E."/>
            <person name="Clifton S."/>
            <person name="Fulton L."/>
            <person name="Fulton B."/>
            <person name="Courtney L."/>
            <person name="Fronick C."/>
            <person name="Harrison M."/>
            <person name="Strong C."/>
            <person name="Farmer C."/>
            <person name="Delahaunty K."/>
            <person name="Markovic C."/>
            <person name="Hall O."/>
            <person name="Minx P."/>
            <person name="Tomlinson C."/>
            <person name="Mitreva M."/>
            <person name="Nelson J."/>
            <person name="Hou S."/>
            <person name="Wollam A."/>
            <person name="Pepin K.H."/>
            <person name="Johnson M."/>
            <person name="Bhonagiri V."/>
            <person name="Nash W.E."/>
            <person name="Warren W."/>
            <person name="Chinwalla A."/>
            <person name="Mardis E.R."/>
            <person name="Wilson R.K."/>
        </authorList>
    </citation>
    <scope>NUCLEOTIDE SEQUENCE [LARGE SCALE GENOMIC DNA]</scope>
    <source>
        <strain evidence="9">DSM 4541</strain>
    </source>
</reference>
<evidence type="ECO:0000256" key="3">
    <source>
        <dbReference type="ARBA" id="ARBA00022729"/>
    </source>
</evidence>
<dbReference type="SUPFAM" id="SSF49354">
    <property type="entry name" value="PapD-like"/>
    <property type="match status" value="1"/>
</dbReference>
<dbReference type="InterPro" id="IPR016148">
    <property type="entry name" value="Pili_assmbl_chaperone_C"/>
</dbReference>
<dbReference type="Gene3D" id="2.60.40.10">
    <property type="entry name" value="Immunoglobulins"/>
    <property type="match status" value="2"/>
</dbReference>
<evidence type="ECO:0000256" key="2">
    <source>
        <dbReference type="ARBA" id="ARBA00007399"/>
    </source>
</evidence>
<dbReference type="HOGENOM" id="CLU_070768_2_2_6"/>
<comment type="caution">
    <text evidence="9">The sequence shown here is derived from an EMBL/GenBank/DDBJ whole genome shotgun (WGS) entry which is preliminary data.</text>
</comment>
<dbReference type="AlphaFoldDB" id="D1NYI9"/>
<dbReference type="InterPro" id="IPR013783">
    <property type="entry name" value="Ig-like_fold"/>
</dbReference>
<feature type="signal peptide" evidence="6">
    <location>
        <begin position="1"/>
        <end position="27"/>
    </location>
</feature>
<dbReference type="STRING" id="500637.PROVRUST_04809"/>
<keyword evidence="3 6" id="KW-0732">Signal</keyword>
<feature type="domain" description="Pili assembly chaperone N-terminal" evidence="7">
    <location>
        <begin position="29"/>
        <end position="150"/>
    </location>
</feature>
<accession>D1NYI9</accession>
<feature type="domain" description="Pili assembly chaperone C-terminal" evidence="8">
    <location>
        <begin position="173"/>
        <end position="228"/>
    </location>
</feature>
<keyword evidence="4" id="KW-0574">Periplasm</keyword>
<comment type="similarity">
    <text evidence="2">Belongs to the periplasmic pilus chaperone family.</text>
</comment>
<evidence type="ECO:0000259" key="7">
    <source>
        <dbReference type="Pfam" id="PF00345"/>
    </source>
</evidence>